<sequence>MKAVFLVGGFGIRLRPFTFTKLKPLVSLANIPIIEHQIASLAQAGVKEVILCVGYLPAQLEQAKQGLEEKYNITVHISQEAVPLGTAGPLSLCADILLSDPEPFFMLNSDIICEISFEEIINFHRVHGREGTICVTQVSDPSRYGLVISDPETHIIKEFVEKPTFSLTQLPHNYINAGIY</sequence>
<accession>A0A146KV30</accession>
<dbReference type="EMBL" id="GDHC01016212">
    <property type="protein sequence ID" value="JAQ02417.1"/>
    <property type="molecule type" value="Transcribed_RNA"/>
</dbReference>
<name>A0A146KV30_LYGHE</name>
<protein>
    <submittedName>
        <fullName evidence="2">Mannose-1-phosphate guanyltransferase</fullName>
    </submittedName>
</protein>
<gene>
    <name evidence="2" type="primary">mpg1_1</name>
    <name evidence="3" type="synonym">mpg1_0</name>
    <name evidence="3" type="ORF">g.16819</name>
    <name evidence="2" type="ORF">g.16822</name>
</gene>
<evidence type="ECO:0000259" key="1">
    <source>
        <dbReference type="Pfam" id="PF00483"/>
    </source>
</evidence>
<dbReference type="EMBL" id="GDHC01019637">
    <property type="protein sequence ID" value="JAP98991.1"/>
    <property type="molecule type" value="Transcribed_RNA"/>
</dbReference>
<dbReference type="InterPro" id="IPR005835">
    <property type="entry name" value="NTP_transferase_dom"/>
</dbReference>
<proteinExistence type="predicted"/>
<dbReference type="GO" id="GO:0016740">
    <property type="term" value="F:transferase activity"/>
    <property type="evidence" value="ECO:0007669"/>
    <property type="project" value="UniProtKB-KW"/>
</dbReference>
<dbReference type="SUPFAM" id="SSF53448">
    <property type="entry name" value="Nucleotide-diphospho-sugar transferases"/>
    <property type="match status" value="1"/>
</dbReference>
<dbReference type="AlphaFoldDB" id="A0A146KV30"/>
<organism evidence="2">
    <name type="scientific">Lygus hesperus</name>
    <name type="common">Western plant bug</name>
    <dbReference type="NCBI Taxonomy" id="30085"/>
    <lineage>
        <taxon>Eukaryota</taxon>
        <taxon>Metazoa</taxon>
        <taxon>Ecdysozoa</taxon>
        <taxon>Arthropoda</taxon>
        <taxon>Hexapoda</taxon>
        <taxon>Insecta</taxon>
        <taxon>Pterygota</taxon>
        <taxon>Neoptera</taxon>
        <taxon>Paraneoptera</taxon>
        <taxon>Hemiptera</taxon>
        <taxon>Heteroptera</taxon>
        <taxon>Panheteroptera</taxon>
        <taxon>Cimicomorpha</taxon>
        <taxon>Miridae</taxon>
        <taxon>Mirini</taxon>
        <taxon>Lygus</taxon>
    </lineage>
</organism>
<feature type="domain" description="Nucleotidyl transferase" evidence="1">
    <location>
        <begin position="2"/>
        <end position="180"/>
    </location>
</feature>
<evidence type="ECO:0000313" key="3">
    <source>
        <dbReference type="EMBL" id="JAQ02417.1"/>
    </source>
</evidence>
<reference evidence="2" key="1">
    <citation type="journal article" date="2016" name="Gigascience">
        <title>De novo construction of an expanded transcriptome assembly for the western tarnished plant bug, Lygus hesperus.</title>
        <authorList>
            <person name="Tassone E.E."/>
            <person name="Geib S.M."/>
            <person name="Hall B."/>
            <person name="Fabrick J.A."/>
            <person name="Brent C.S."/>
            <person name="Hull J.J."/>
        </authorList>
    </citation>
    <scope>NUCLEOTIDE SEQUENCE</scope>
</reference>
<dbReference type="InterPro" id="IPR050486">
    <property type="entry name" value="Mannose-1P_guanyltransferase"/>
</dbReference>
<keyword evidence="2" id="KW-0808">Transferase</keyword>
<dbReference type="Pfam" id="PF00483">
    <property type="entry name" value="NTP_transferase"/>
    <property type="match status" value="1"/>
</dbReference>
<dbReference type="PANTHER" id="PTHR22572">
    <property type="entry name" value="SUGAR-1-PHOSPHATE GUANYL TRANSFERASE"/>
    <property type="match status" value="1"/>
</dbReference>
<dbReference type="Gene3D" id="3.90.550.10">
    <property type="entry name" value="Spore Coat Polysaccharide Biosynthesis Protein SpsA, Chain A"/>
    <property type="match status" value="1"/>
</dbReference>
<evidence type="ECO:0000313" key="2">
    <source>
        <dbReference type="EMBL" id="JAP98991.1"/>
    </source>
</evidence>
<dbReference type="InterPro" id="IPR029044">
    <property type="entry name" value="Nucleotide-diphossugar_trans"/>
</dbReference>